<evidence type="ECO:0000313" key="2">
    <source>
        <dbReference type="Proteomes" id="UP000243799"/>
    </source>
</evidence>
<dbReference type="NCBIfam" id="TIGR03882">
    <property type="entry name" value="cyclo_dehyd_2"/>
    <property type="match status" value="1"/>
</dbReference>
<dbReference type="Gene3D" id="3.40.50.720">
    <property type="entry name" value="NAD(P)-binding Rossmann-like Domain"/>
    <property type="match status" value="1"/>
</dbReference>
<dbReference type="STRING" id="490629.SAMN05216266_12820"/>
<dbReference type="SUPFAM" id="SSF69572">
    <property type="entry name" value="Activating enzymes of the ubiquitin-like proteins"/>
    <property type="match status" value="1"/>
</dbReference>
<dbReference type="InterPro" id="IPR022291">
    <property type="entry name" value="Bacteriocin_synth_cyclodeHase"/>
</dbReference>
<reference evidence="2" key="1">
    <citation type="submission" date="2016-10" db="EMBL/GenBank/DDBJ databases">
        <authorList>
            <person name="Varghese N."/>
            <person name="Submissions S."/>
        </authorList>
    </citation>
    <scope>NUCLEOTIDE SEQUENCE [LARGE SCALE GENOMIC DNA]</scope>
    <source>
        <strain evidence="2">CGMCC 4.3568</strain>
    </source>
</reference>
<dbReference type="AlphaFoldDB" id="A0A1I1CFP9"/>
<dbReference type="InterPro" id="IPR035985">
    <property type="entry name" value="Ubiquitin-activating_enz"/>
</dbReference>
<proteinExistence type="predicted"/>
<organism evidence="1 2">
    <name type="scientific">Amycolatopsis marina</name>
    <dbReference type="NCBI Taxonomy" id="490629"/>
    <lineage>
        <taxon>Bacteria</taxon>
        <taxon>Bacillati</taxon>
        <taxon>Actinomycetota</taxon>
        <taxon>Actinomycetes</taxon>
        <taxon>Pseudonocardiales</taxon>
        <taxon>Pseudonocardiaceae</taxon>
        <taxon>Amycolatopsis</taxon>
    </lineage>
</organism>
<dbReference type="Proteomes" id="UP000243799">
    <property type="component" value="Unassembled WGS sequence"/>
</dbReference>
<accession>A0A1I1CFP9</accession>
<gene>
    <name evidence="1" type="ORF">SAMN05216266_12820</name>
</gene>
<dbReference type="EMBL" id="FOKG01000028">
    <property type="protein sequence ID" value="SFB61505.1"/>
    <property type="molecule type" value="Genomic_DNA"/>
</dbReference>
<name>A0A1I1CFP9_9PSEU</name>
<protein>
    <submittedName>
        <fullName evidence="1">Bacteriocin biosynthesis cyclodehydratase domain-containing protein</fullName>
    </submittedName>
</protein>
<evidence type="ECO:0000313" key="1">
    <source>
        <dbReference type="EMBL" id="SFB61505.1"/>
    </source>
</evidence>
<dbReference type="GO" id="GO:0008641">
    <property type="term" value="F:ubiquitin-like modifier activating enzyme activity"/>
    <property type="evidence" value="ECO:0007669"/>
    <property type="project" value="InterPro"/>
</dbReference>
<sequence length="336" mass="35744">MLERAADEIQIGLDPRHAVVAQGLPPNLIDLLRGLDGSRSTRTLLDAAGAVHGERLREILTGLTECGLVEEAYPAARHRKAAAEPELWSLRAGLSRFDAAVRREQCCVLVHGGGRLAVAVSVLLATAGIGRIDVRAAGTVGNDELGSGYLDTDIGRPRRRSILEAVLRANPDTRAGRSVDRRSPDLVLLTDAIVPAPEVVRGLLADGLPHLPVQVRDGIGIVGPLVWPGRSSCLRCADLHRTDRDSCWPRIASQLAGQSRRADLGAVQATASLAATQALRVLCHNEGMPPVWNSTLEVDSYEATVYHRPWLPHPDCGCGAPAPGAPRPRSAMASPG</sequence>
<keyword evidence="2" id="KW-1185">Reference proteome</keyword>